<sequence>MWTLANTSSGCVKLFEHLNESLDGSSLRELYIWTKTLSCYKDPDDLLIYLQRAGLSNGRADGEFHMQHFSFYHDTVTGYIANAIEAEKHP</sequence>
<evidence type="ECO:0000313" key="1">
    <source>
        <dbReference type="EMBL" id="TVZ64238.1"/>
    </source>
</evidence>
<dbReference type="AlphaFoldDB" id="A0A559SPF3"/>
<protein>
    <submittedName>
        <fullName evidence="1">Uncharacterized protein</fullName>
    </submittedName>
</protein>
<organism evidence="1 2">
    <name type="scientific">Rhizobium mongolense USDA 1844</name>
    <dbReference type="NCBI Taxonomy" id="1079460"/>
    <lineage>
        <taxon>Bacteria</taxon>
        <taxon>Pseudomonadati</taxon>
        <taxon>Pseudomonadota</taxon>
        <taxon>Alphaproteobacteria</taxon>
        <taxon>Hyphomicrobiales</taxon>
        <taxon>Rhizobiaceae</taxon>
        <taxon>Rhizobium/Agrobacterium group</taxon>
        <taxon>Rhizobium</taxon>
    </lineage>
</organism>
<gene>
    <name evidence="1" type="ORF">BCL32_4462</name>
</gene>
<dbReference type="EMBL" id="VISO01000003">
    <property type="protein sequence ID" value="TVZ64238.1"/>
    <property type="molecule type" value="Genomic_DNA"/>
</dbReference>
<proteinExistence type="predicted"/>
<evidence type="ECO:0000313" key="2">
    <source>
        <dbReference type="Proteomes" id="UP000319824"/>
    </source>
</evidence>
<accession>A0A559SPF3</accession>
<dbReference type="Proteomes" id="UP000319824">
    <property type="component" value="Unassembled WGS sequence"/>
</dbReference>
<name>A0A559SPF3_9HYPH</name>
<comment type="caution">
    <text evidence="1">The sequence shown here is derived from an EMBL/GenBank/DDBJ whole genome shotgun (WGS) entry which is preliminary data.</text>
</comment>
<reference evidence="1 2" key="1">
    <citation type="submission" date="2019-06" db="EMBL/GenBank/DDBJ databases">
        <title>Pac Bio to generate improved reference genome sequences for organisms with transposon mutant libraries (support for FEBA project).</title>
        <authorList>
            <person name="Blow M."/>
        </authorList>
    </citation>
    <scope>NUCLEOTIDE SEQUENCE [LARGE SCALE GENOMIC DNA]</scope>
    <source>
        <strain evidence="1 2">USDA 1844</strain>
    </source>
</reference>